<name>A0A9X3PEV0_9ACTN</name>
<feature type="domain" description="N-acetyltransferase" evidence="2">
    <location>
        <begin position="20"/>
        <end position="169"/>
    </location>
</feature>
<dbReference type="EMBL" id="JAPZVP010000013">
    <property type="protein sequence ID" value="MDA1361309.1"/>
    <property type="molecule type" value="Genomic_DNA"/>
</dbReference>
<dbReference type="GO" id="GO:0008999">
    <property type="term" value="F:protein-N-terminal-alanine acetyltransferase activity"/>
    <property type="evidence" value="ECO:0007669"/>
    <property type="project" value="TreeGrafter"/>
</dbReference>
<accession>A0A9X3PEV0</accession>
<feature type="region of interest" description="Disordered" evidence="1">
    <location>
        <begin position="150"/>
        <end position="171"/>
    </location>
</feature>
<dbReference type="GO" id="GO:0005737">
    <property type="term" value="C:cytoplasm"/>
    <property type="evidence" value="ECO:0007669"/>
    <property type="project" value="TreeGrafter"/>
</dbReference>
<comment type="caution">
    <text evidence="3">The sequence shown here is derived from an EMBL/GenBank/DDBJ whole genome shotgun (WGS) entry which is preliminary data.</text>
</comment>
<evidence type="ECO:0000313" key="4">
    <source>
        <dbReference type="Proteomes" id="UP001146067"/>
    </source>
</evidence>
<dbReference type="Pfam" id="PF13302">
    <property type="entry name" value="Acetyltransf_3"/>
    <property type="match status" value="1"/>
</dbReference>
<proteinExistence type="predicted"/>
<protein>
    <submittedName>
        <fullName evidence="3">GNAT family N-acetyltransferase</fullName>
    </submittedName>
</protein>
<dbReference type="PANTHER" id="PTHR43441">
    <property type="entry name" value="RIBOSOMAL-PROTEIN-SERINE ACETYLTRANSFERASE"/>
    <property type="match status" value="1"/>
</dbReference>
<dbReference type="PROSITE" id="PS51186">
    <property type="entry name" value="GNAT"/>
    <property type="match status" value="1"/>
</dbReference>
<dbReference type="InterPro" id="IPR016181">
    <property type="entry name" value="Acyl_CoA_acyltransferase"/>
</dbReference>
<sequence>MTASDSAAAVPDLRTERLMLRVWTAAEAAVVTEGGRLDDWAEGFPDEGDKVIAPLIAAEPEWLGPFGHRLIVERESGLVVGSLGLFWPPSDGAVELGYGVAPSRRGRGYASEAVLALTAHAFTAPEVRAVFAHVEPSNPASVRVLEKAGFTPAGPGAEEGTVRYDAPPPQG</sequence>
<keyword evidence="4" id="KW-1185">Reference proteome</keyword>
<dbReference type="Gene3D" id="3.40.630.30">
    <property type="match status" value="1"/>
</dbReference>
<gene>
    <name evidence="3" type="ORF">O1R50_16890</name>
</gene>
<dbReference type="PANTHER" id="PTHR43441:SF6">
    <property type="entry name" value="N-ACETYLTRANSFERASE DOMAIN-CONTAINING PROTEIN"/>
    <property type="match status" value="1"/>
</dbReference>
<dbReference type="InterPro" id="IPR000182">
    <property type="entry name" value="GNAT_dom"/>
</dbReference>
<dbReference type="SUPFAM" id="SSF55729">
    <property type="entry name" value="Acyl-CoA N-acyltransferases (Nat)"/>
    <property type="match status" value="1"/>
</dbReference>
<evidence type="ECO:0000259" key="2">
    <source>
        <dbReference type="PROSITE" id="PS51186"/>
    </source>
</evidence>
<dbReference type="AlphaFoldDB" id="A0A9X3PEV0"/>
<reference evidence="3" key="1">
    <citation type="submission" date="2022-12" db="EMBL/GenBank/DDBJ databases">
        <title>Gycomyces niveus sp.nov.,a novel actinomycete isolated from soil in Shouguan.</title>
        <authorList>
            <person name="Yang X."/>
        </authorList>
    </citation>
    <scope>NUCLEOTIDE SEQUENCE</scope>
    <source>
        <strain evidence="3">NEAU-A15</strain>
    </source>
</reference>
<dbReference type="Proteomes" id="UP001146067">
    <property type="component" value="Unassembled WGS sequence"/>
</dbReference>
<dbReference type="GO" id="GO:1990189">
    <property type="term" value="F:protein N-terminal-serine acetyltransferase activity"/>
    <property type="evidence" value="ECO:0007669"/>
    <property type="project" value="TreeGrafter"/>
</dbReference>
<dbReference type="InterPro" id="IPR051908">
    <property type="entry name" value="Ribosomal_N-acetyltransferase"/>
</dbReference>
<organism evidence="3 4">
    <name type="scientific">Glycomyces luteolus</name>
    <dbReference type="NCBI Taxonomy" id="2670330"/>
    <lineage>
        <taxon>Bacteria</taxon>
        <taxon>Bacillati</taxon>
        <taxon>Actinomycetota</taxon>
        <taxon>Actinomycetes</taxon>
        <taxon>Glycomycetales</taxon>
        <taxon>Glycomycetaceae</taxon>
        <taxon>Glycomyces</taxon>
    </lineage>
</organism>
<evidence type="ECO:0000313" key="3">
    <source>
        <dbReference type="EMBL" id="MDA1361309.1"/>
    </source>
</evidence>
<evidence type="ECO:0000256" key="1">
    <source>
        <dbReference type="SAM" id="MobiDB-lite"/>
    </source>
</evidence>